<sequence>MDIHLVLSSMSRSTSRVTDLNVETLQFTAENLIFSHPYLEKLTISLPQTTLFPEKDPQDIELPGSLTRSDEGVEVKIVIFGDAYEDPLDWGEKLRRGPEHFHRIHIHTVYMNILHWVAHRMLRLPSTIKTLFLEGEVHWSIFLFYEDQADEVNYVKKNGRPYSASMAQAVFRTLSKDYPALQSVEFGSSTDNRACFSWFRSDDVTWKYFPPLDYPLSFAGRMVKGHLEYGTNCGRARFESTSNKLWTPLLLRGHHTRSPSTLYRSLSRRDYFGHAAH</sequence>
<comment type="caution">
    <text evidence="1">The sequence shown here is derived from an EMBL/GenBank/DDBJ whole genome shotgun (WGS) entry which is preliminary data.</text>
</comment>
<proteinExistence type="predicted"/>
<dbReference type="EMBL" id="JADNYJ010000045">
    <property type="protein sequence ID" value="KAF8900830.1"/>
    <property type="molecule type" value="Genomic_DNA"/>
</dbReference>
<gene>
    <name evidence="1" type="ORF">CPB84DRAFT_1006646</name>
</gene>
<protein>
    <submittedName>
        <fullName evidence="1">Uncharacterized protein</fullName>
    </submittedName>
</protein>
<evidence type="ECO:0000313" key="1">
    <source>
        <dbReference type="EMBL" id="KAF8900830.1"/>
    </source>
</evidence>
<name>A0A9P5NQR7_GYMJU</name>
<dbReference type="AlphaFoldDB" id="A0A9P5NQR7"/>
<reference evidence="1" key="1">
    <citation type="submission" date="2020-11" db="EMBL/GenBank/DDBJ databases">
        <authorList>
            <consortium name="DOE Joint Genome Institute"/>
            <person name="Ahrendt S."/>
            <person name="Riley R."/>
            <person name="Andreopoulos W."/>
            <person name="LaButti K."/>
            <person name="Pangilinan J."/>
            <person name="Ruiz-duenas F.J."/>
            <person name="Barrasa J.M."/>
            <person name="Sanchez-Garcia M."/>
            <person name="Camarero S."/>
            <person name="Miyauchi S."/>
            <person name="Serrano A."/>
            <person name="Linde D."/>
            <person name="Babiker R."/>
            <person name="Drula E."/>
            <person name="Ayuso-Fernandez I."/>
            <person name="Pacheco R."/>
            <person name="Padilla G."/>
            <person name="Ferreira P."/>
            <person name="Barriuso J."/>
            <person name="Kellner H."/>
            <person name="Castanera R."/>
            <person name="Alfaro M."/>
            <person name="Ramirez L."/>
            <person name="Pisabarro A.G."/>
            <person name="Kuo A."/>
            <person name="Tritt A."/>
            <person name="Lipzen A."/>
            <person name="He G."/>
            <person name="Yan M."/>
            <person name="Ng V."/>
            <person name="Cullen D."/>
            <person name="Martin F."/>
            <person name="Rosso M.-N."/>
            <person name="Henrissat B."/>
            <person name="Hibbett D."/>
            <person name="Martinez A.T."/>
            <person name="Grigoriev I.V."/>
        </authorList>
    </citation>
    <scope>NUCLEOTIDE SEQUENCE</scope>
    <source>
        <strain evidence="1">AH 44721</strain>
    </source>
</reference>
<keyword evidence="2" id="KW-1185">Reference proteome</keyword>
<organism evidence="1 2">
    <name type="scientific">Gymnopilus junonius</name>
    <name type="common">Spectacular rustgill mushroom</name>
    <name type="synonym">Gymnopilus spectabilis subsp. junonius</name>
    <dbReference type="NCBI Taxonomy" id="109634"/>
    <lineage>
        <taxon>Eukaryota</taxon>
        <taxon>Fungi</taxon>
        <taxon>Dikarya</taxon>
        <taxon>Basidiomycota</taxon>
        <taxon>Agaricomycotina</taxon>
        <taxon>Agaricomycetes</taxon>
        <taxon>Agaricomycetidae</taxon>
        <taxon>Agaricales</taxon>
        <taxon>Agaricineae</taxon>
        <taxon>Hymenogastraceae</taxon>
        <taxon>Gymnopilus</taxon>
    </lineage>
</organism>
<accession>A0A9P5NQR7</accession>
<evidence type="ECO:0000313" key="2">
    <source>
        <dbReference type="Proteomes" id="UP000724874"/>
    </source>
</evidence>
<dbReference type="Proteomes" id="UP000724874">
    <property type="component" value="Unassembled WGS sequence"/>
</dbReference>